<dbReference type="InterPro" id="IPR039994">
    <property type="entry name" value="NO66-like"/>
</dbReference>
<feature type="domain" description="JmjC" evidence="4">
    <location>
        <begin position="81"/>
        <end position="250"/>
    </location>
</feature>
<reference evidence="5" key="1">
    <citation type="journal article" date="2014" name="Int. J. Syst. Evol. Microbiol.">
        <title>Complete genome sequence of Corynebacterium casei LMG S-19264T (=DSM 44701T), isolated from a smear-ripened cheese.</title>
        <authorList>
            <consortium name="US DOE Joint Genome Institute (JGI-PGF)"/>
            <person name="Walter F."/>
            <person name="Albersmeier A."/>
            <person name="Kalinowski J."/>
            <person name="Ruckert C."/>
        </authorList>
    </citation>
    <scope>NUCLEOTIDE SEQUENCE</scope>
    <source>
        <strain evidence="5">CGMCC 4.5737</strain>
    </source>
</reference>
<gene>
    <name evidence="5" type="ORF">GCM10012275_35020</name>
</gene>
<protein>
    <recommendedName>
        <fullName evidence="4">JmjC domain-containing protein</fullName>
    </recommendedName>
</protein>
<dbReference type="Gene3D" id="2.60.120.650">
    <property type="entry name" value="Cupin"/>
    <property type="match status" value="1"/>
</dbReference>
<accession>A0A8J3CFJ1</accession>
<evidence type="ECO:0000256" key="1">
    <source>
        <dbReference type="ARBA" id="ARBA00001954"/>
    </source>
</evidence>
<evidence type="ECO:0000313" key="6">
    <source>
        <dbReference type="Proteomes" id="UP000637578"/>
    </source>
</evidence>
<sequence>MAEPVFSALGRLVTDTETFTRTWPREPTLWRSEGKFTDLLSLAALDEMLSGQALRRPAFRMVADGEVLAEPDYSRASLLYPDVPDTGRMADLLERGATLVMQGLQEYWRPLGDFCRTLARDLGHPVHANGYLTPPKAQGFHLHYDVQDVFILQIEGEKDWVLHEPVVEAPLPHESWERIRSGSGRAELVAPGTPAWGELTLRPGDSLWLPRGWIHAARTREVTSLHITITLYTLTRYWAFTELAARAGRASALKEALPAAFTADADAALAELAEIRAEAVAWLQETDLTDIAAAIRSSALAMFAPPARQPVTAVLADPDYLTAEFRVRSEGVLGIDLHGDAAVLRMPGRDVRVPARIEPGLRQLLASRRCRAADLTWLADDPSRAAVLRRLHREGVIEPVTNEHGNSEKD</sequence>
<organism evidence="5 6">
    <name type="scientific">Longimycelium tulufanense</name>
    <dbReference type="NCBI Taxonomy" id="907463"/>
    <lineage>
        <taxon>Bacteria</taxon>
        <taxon>Bacillati</taxon>
        <taxon>Actinomycetota</taxon>
        <taxon>Actinomycetes</taxon>
        <taxon>Pseudonocardiales</taxon>
        <taxon>Pseudonocardiaceae</taxon>
        <taxon>Longimycelium</taxon>
    </lineage>
</organism>
<comment type="cofactor">
    <cofactor evidence="1">
        <name>Fe(2+)</name>
        <dbReference type="ChEBI" id="CHEBI:29033"/>
    </cofactor>
</comment>
<dbReference type="GO" id="GO:0046872">
    <property type="term" value="F:metal ion binding"/>
    <property type="evidence" value="ECO:0007669"/>
    <property type="project" value="UniProtKB-KW"/>
</dbReference>
<reference evidence="5" key="2">
    <citation type="submission" date="2020-09" db="EMBL/GenBank/DDBJ databases">
        <authorList>
            <person name="Sun Q."/>
            <person name="Zhou Y."/>
        </authorList>
    </citation>
    <scope>NUCLEOTIDE SEQUENCE</scope>
    <source>
        <strain evidence="5">CGMCC 4.5737</strain>
    </source>
</reference>
<keyword evidence="3" id="KW-0408">Iron</keyword>
<dbReference type="SUPFAM" id="SSF51197">
    <property type="entry name" value="Clavaminate synthase-like"/>
    <property type="match status" value="1"/>
</dbReference>
<dbReference type="AlphaFoldDB" id="A0A8J3CFJ1"/>
<evidence type="ECO:0000313" key="5">
    <source>
        <dbReference type="EMBL" id="GGM60968.1"/>
    </source>
</evidence>
<dbReference type="InterPro" id="IPR003347">
    <property type="entry name" value="JmjC_dom"/>
</dbReference>
<evidence type="ECO:0000259" key="4">
    <source>
        <dbReference type="PROSITE" id="PS51184"/>
    </source>
</evidence>
<dbReference type="Pfam" id="PF08007">
    <property type="entry name" value="JmjC_2"/>
    <property type="match status" value="1"/>
</dbReference>
<dbReference type="EMBL" id="BMMK01000016">
    <property type="protein sequence ID" value="GGM60968.1"/>
    <property type="molecule type" value="Genomic_DNA"/>
</dbReference>
<dbReference type="Proteomes" id="UP000637578">
    <property type="component" value="Unassembled WGS sequence"/>
</dbReference>
<keyword evidence="6" id="KW-1185">Reference proteome</keyword>
<dbReference type="GO" id="GO:0051864">
    <property type="term" value="F:histone H3K36 demethylase activity"/>
    <property type="evidence" value="ECO:0007669"/>
    <property type="project" value="TreeGrafter"/>
</dbReference>
<dbReference type="GO" id="GO:0032453">
    <property type="term" value="F:histone H3K4 demethylase activity"/>
    <property type="evidence" value="ECO:0007669"/>
    <property type="project" value="TreeGrafter"/>
</dbReference>
<evidence type="ECO:0000256" key="3">
    <source>
        <dbReference type="ARBA" id="ARBA00023004"/>
    </source>
</evidence>
<comment type="caution">
    <text evidence="5">The sequence shown here is derived from an EMBL/GenBank/DDBJ whole genome shotgun (WGS) entry which is preliminary data.</text>
</comment>
<dbReference type="RefSeq" id="WP_189058977.1">
    <property type="nucleotide sequence ID" value="NZ_BMMK01000016.1"/>
</dbReference>
<dbReference type="PANTHER" id="PTHR13096">
    <property type="entry name" value="MINA53 MYC INDUCED NUCLEAR ANTIGEN"/>
    <property type="match status" value="1"/>
</dbReference>
<evidence type="ECO:0000256" key="2">
    <source>
        <dbReference type="ARBA" id="ARBA00022723"/>
    </source>
</evidence>
<keyword evidence="2" id="KW-0479">Metal-binding</keyword>
<proteinExistence type="predicted"/>
<dbReference type="PANTHER" id="PTHR13096:SF8">
    <property type="entry name" value="RIBOSOMAL OXYGENASE 1"/>
    <property type="match status" value="1"/>
</dbReference>
<name>A0A8J3CFJ1_9PSEU</name>
<dbReference type="PROSITE" id="PS51184">
    <property type="entry name" value="JMJC"/>
    <property type="match status" value="1"/>
</dbReference>